<dbReference type="Proteomes" id="UP000008909">
    <property type="component" value="Unassembled WGS sequence"/>
</dbReference>
<reference key="2">
    <citation type="submission" date="2011-10" db="EMBL/GenBank/DDBJ databases">
        <title>The genome and transcriptome sequence of Clonorchis sinensis provide insights into the carcinogenic liver fluke.</title>
        <authorList>
            <person name="Wang X."/>
            <person name="Huang Y."/>
            <person name="Chen W."/>
            <person name="Liu H."/>
            <person name="Guo L."/>
            <person name="Chen Y."/>
            <person name="Luo F."/>
            <person name="Zhou W."/>
            <person name="Sun J."/>
            <person name="Mao Q."/>
            <person name="Liang P."/>
            <person name="Zhou C."/>
            <person name="Tian Y."/>
            <person name="Men J."/>
            <person name="Lv X."/>
            <person name="Huang L."/>
            <person name="Zhou J."/>
            <person name="Hu Y."/>
            <person name="Li R."/>
            <person name="Zhang F."/>
            <person name="Lei H."/>
            <person name="Li X."/>
            <person name="Hu X."/>
            <person name="Liang C."/>
            <person name="Xu J."/>
            <person name="Wu Z."/>
            <person name="Yu X."/>
        </authorList>
    </citation>
    <scope>NUCLEOTIDE SEQUENCE</scope>
    <source>
        <strain>Henan</strain>
    </source>
</reference>
<protein>
    <submittedName>
        <fullName evidence="1">Uncharacterized protein</fullName>
    </submittedName>
</protein>
<dbReference type="AlphaFoldDB" id="G7YI98"/>
<evidence type="ECO:0000313" key="1">
    <source>
        <dbReference type="EMBL" id="GAA52681.1"/>
    </source>
</evidence>
<sequence>MSLRMVTKRLQVNCQGVEFTMLRCNPYCCTDQNYGRCAPRTSKDFQCLAIDVFEVCANTGPAMLKYVEWYSEEIAHPRDELVRLHRLRWLGHVIRMPVDGLPQRALFACEGKGKHPFVVELFVIRRHLRSSQFVSDVFKVYEISAETTCDNKAVVTKHL</sequence>
<dbReference type="EMBL" id="DF143335">
    <property type="protein sequence ID" value="GAA52681.1"/>
    <property type="molecule type" value="Genomic_DNA"/>
</dbReference>
<evidence type="ECO:0000313" key="2">
    <source>
        <dbReference type="Proteomes" id="UP000008909"/>
    </source>
</evidence>
<name>G7YI98_CLOSI</name>
<gene>
    <name evidence="1" type="ORF">CLF_108621</name>
</gene>
<keyword evidence="2" id="KW-1185">Reference proteome</keyword>
<reference evidence="1" key="1">
    <citation type="journal article" date="2011" name="Genome Biol.">
        <title>The draft genome of the carcinogenic human liver fluke Clonorchis sinensis.</title>
        <authorList>
            <person name="Wang X."/>
            <person name="Chen W."/>
            <person name="Huang Y."/>
            <person name="Sun J."/>
            <person name="Men J."/>
            <person name="Liu H."/>
            <person name="Luo F."/>
            <person name="Guo L."/>
            <person name="Lv X."/>
            <person name="Deng C."/>
            <person name="Zhou C."/>
            <person name="Fan Y."/>
            <person name="Li X."/>
            <person name="Huang L."/>
            <person name="Hu Y."/>
            <person name="Liang C."/>
            <person name="Hu X."/>
            <person name="Xu J."/>
            <person name="Yu X."/>
        </authorList>
    </citation>
    <scope>NUCLEOTIDE SEQUENCE [LARGE SCALE GENOMIC DNA]</scope>
    <source>
        <strain evidence="1">Henan</strain>
    </source>
</reference>
<accession>G7YI98</accession>
<proteinExistence type="predicted"/>
<organism evidence="1 2">
    <name type="scientific">Clonorchis sinensis</name>
    <name type="common">Chinese liver fluke</name>
    <dbReference type="NCBI Taxonomy" id="79923"/>
    <lineage>
        <taxon>Eukaryota</taxon>
        <taxon>Metazoa</taxon>
        <taxon>Spiralia</taxon>
        <taxon>Lophotrochozoa</taxon>
        <taxon>Platyhelminthes</taxon>
        <taxon>Trematoda</taxon>
        <taxon>Digenea</taxon>
        <taxon>Opisthorchiida</taxon>
        <taxon>Opisthorchiata</taxon>
        <taxon>Opisthorchiidae</taxon>
        <taxon>Clonorchis</taxon>
    </lineage>
</organism>